<comment type="similarity">
    <text evidence="9">Belongs to the PP2C family.</text>
</comment>
<dbReference type="AlphaFoldDB" id="A0A061S238"/>
<feature type="compositionally biased region" description="Acidic residues" evidence="10">
    <location>
        <begin position="165"/>
        <end position="183"/>
    </location>
</feature>
<evidence type="ECO:0000256" key="1">
    <source>
        <dbReference type="ARBA" id="ARBA00001936"/>
    </source>
</evidence>
<reference evidence="12" key="1">
    <citation type="submission" date="2014-05" db="EMBL/GenBank/DDBJ databases">
        <title>The transcriptome of the halophilic microalga Tetraselmis sp. GSL018 isolated from the Great Salt Lake, Utah.</title>
        <authorList>
            <person name="Jinkerson R.E."/>
            <person name="D'Adamo S."/>
            <person name="Posewitz M.C."/>
        </authorList>
    </citation>
    <scope>NUCLEOTIDE SEQUENCE</scope>
    <source>
        <strain evidence="12">GSL018</strain>
    </source>
</reference>
<dbReference type="InterPro" id="IPR036457">
    <property type="entry name" value="PPM-type-like_dom_sf"/>
</dbReference>
<evidence type="ECO:0000256" key="9">
    <source>
        <dbReference type="RuleBase" id="RU003465"/>
    </source>
</evidence>
<dbReference type="SMART" id="SM00332">
    <property type="entry name" value="PP2Cc"/>
    <property type="match status" value="1"/>
</dbReference>
<comment type="cofactor">
    <cofactor evidence="1">
        <name>Mn(2+)</name>
        <dbReference type="ChEBI" id="CHEBI:29035"/>
    </cofactor>
</comment>
<keyword evidence="8" id="KW-0464">Manganese</keyword>
<keyword evidence="6" id="KW-0460">Magnesium</keyword>
<dbReference type="PROSITE" id="PS51746">
    <property type="entry name" value="PPM_2"/>
    <property type="match status" value="1"/>
</dbReference>
<dbReference type="PROSITE" id="PS01032">
    <property type="entry name" value="PPM_1"/>
    <property type="match status" value="1"/>
</dbReference>
<feature type="domain" description="PPM-type phosphatase" evidence="11">
    <location>
        <begin position="23"/>
        <end position="368"/>
    </location>
</feature>
<evidence type="ECO:0000313" key="12">
    <source>
        <dbReference type="EMBL" id="JAC76980.1"/>
    </source>
</evidence>
<feature type="compositionally biased region" description="Acidic residues" evidence="10">
    <location>
        <begin position="127"/>
        <end position="138"/>
    </location>
</feature>
<evidence type="ECO:0000256" key="5">
    <source>
        <dbReference type="ARBA" id="ARBA00022801"/>
    </source>
</evidence>
<evidence type="ECO:0000256" key="10">
    <source>
        <dbReference type="SAM" id="MobiDB-lite"/>
    </source>
</evidence>
<comment type="cofactor">
    <cofactor evidence="2">
        <name>Mg(2+)</name>
        <dbReference type="ChEBI" id="CHEBI:18420"/>
    </cofactor>
</comment>
<feature type="region of interest" description="Disordered" evidence="10">
    <location>
        <begin position="112"/>
        <end position="139"/>
    </location>
</feature>
<evidence type="ECO:0000256" key="2">
    <source>
        <dbReference type="ARBA" id="ARBA00001946"/>
    </source>
</evidence>
<dbReference type="Pfam" id="PF00481">
    <property type="entry name" value="PP2C"/>
    <property type="match status" value="2"/>
</dbReference>
<dbReference type="GO" id="GO:0004722">
    <property type="term" value="F:protein serine/threonine phosphatase activity"/>
    <property type="evidence" value="ECO:0007669"/>
    <property type="project" value="UniProtKB-EC"/>
</dbReference>
<dbReference type="EMBL" id="GBEZ01008569">
    <property type="protein sequence ID" value="JAC76980.1"/>
    <property type="molecule type" value="Transcribed_RNA"/>
</dbReference>
<gene>
    <name evidence="12" type="primary">PPM1G</name>
    <name evidence="12" type="ORF">TSPGSL018_18778</name>
</gene>
<sequence length="370" mass="39760">MGAYLSAPITEKEKFEGKGSGLRYGGCGMQGWRRTMEDAHIADTTVLAEGGHEKPAQVFGVFDGHGGSEVAKFCQLYLPKELSKLDSFRRGSFETALVDVFHRMDEMLADQNHLPELQKLKSKDNEAEGEDGEEDGEDGVARHPLEMLKKMLVLKQYMADGTPPETEEAAESGEAMDTDDDCSASESKIQAGCTAVVALVHEGKILVANAGDSRAVLCRDGKAVALSTDHKPAQDSEKARIEAAGGFLSEIGGVCRVNGNLNLSRAIGDLKYKCNTELARKDQIITAQPDVLAEAIGPGDEFLILACDGIWDVMSNQDAVDFVKERIGKPECSLADIAGELVDHCLAGDPKESRGIGCDNMTALIVQLNL</sequence>
<name>A0A061S238_9CHLO</name>
<evidence type="ECO:0000256" key="8">
    <source>
        <dbReference type="ARBA" id="ARBA00023211"/>
    </source>
</evidence>
<dbReference type="PANTHER" id="PTHR47992">
    <property type="entry name" value="PROTEIN PHOSPHATASE"/>
    <property type="match status" value="1"/>
</dbReference>
<organism evidence="12">
    <name type="scientific">Tetraselmis sp. GSL018</name>
    <dbReference type="NCBI Taxonomy" id="582737"/>
    <lineage>
        <taxon>Eukaryota</taxon>
        <taxon>Viridiplantae</taxon>
        <taxon>Chlorophyta</taxon>
        <taxon>core chlorophytes</taxon>
        <taxon>Chlorodendrophyceae</taxon>
        <taxon>Chlorodendrales</taxon>
        <taxon>Chlorodendraceae</taxon>
        <taxon>Tetraselmis</taxon>
    </lineage>
</organism>
<evidence type="ECO:0000256" key="4">
    <source>
        <dbReference type="ARBA" id="ARBA00022723"/>
    </source>
</evidence>
<dbReference type="CDD" id="cd00143">
    <property type="entry name" value="PP2Cc"/>
    <property type="match status" value="1"/>
</dbReference>
<keyword evidence="5 9" id="KW-0378">Hydrolase</keyword>
<keyword evidence="7 9" id="KW-0904">Protein phosphatase</keyword>
<feature type="compositionally biased region" description="Basic and acidic residues" evidence="10">
    <location>
        <begin position="116"/>
        <end position="126"/>
    </location>
</feature>
<evidence type="ECO:0000256" key="3">
    <source>
        <dbReference type="ARBA" id="ARBA00013081"/>
    </source>
</evidence>
<dbReference type="Gene3D" id="3.60.40.10">
    <property type="entry name" value="PPM-type phosphatase domain"/>
    <property type="match status" value="1"/>
</dbReference>
<proteinExistence type="inferred from homology"/>
<evidence type="ECO:0000259" key="11">
    <source>
        <dbReference type="PROSITE" id="PS51746"/>
    </source>
</evidence>
<dbReference type="GO" id="GO:0046872">
    <property type="term" value="F:metal ion binding"/>
    <property type="evidence" value="ECO:0007669"/>
    <property type="project" value="UniProtKB-KW"/>
</dbReference>
<dbReference type="InterPro" id="IPR001932">
    <property type="entry name" value="PPM-type_phosphatase-like_dom"/>
</dbReference>
<accession>A0A061S238</accession>
<dbReference type="InterPro" id="IPR015655">
    <property type="entry name" value="PP2C"/>
</dbReference>
<dbReference type="SUPFAM" id="SSF81606">
    <property type="entry name" value="PP2C-like"/>
    <property type="match status" value="1"/>
</dbReference>
<evidence type="ECO:0000256" key="7">
    <source>
        <dbReference type="ARBA" id="ARBA00022912"/>
    </source>
</evidence>
<dbReference type="InterPro" id="IPR000222">
    <property type="entry name" value="PP2C_BS"/>
</dbReference>
<evidence type="ECO:0000256" key="6">
    <source>
        <dbReference type="ARBA" id="ARBA00022842"/>
    </source>
</evidence>
<keyword evidence="4" id="KW-0479">Metal-binding</keyword>
<protein>
    <recommendedName>
        <fullName evidence="3">protein-serine/threonine phosphatase</fullName>
        <ecNumber evidence="3">3.1.3.16</ecNumber>
    </recommendedName>
</protein>
<feature type="region of interest" description="Disordered" evidence="10">
    <location>
        <begin position="162"/>
        <end position="183"/>
    </location>
</feature>
<dbReference type="EC" id="3.1.3.16" evidence="3"/>